<dbReference type="EMBL" id="CP001614">
    <property type="protein sequence ID" value="ACR13363.1"/>
    <property type="molecule type" value="Genomic_DNA"/>
</dbReference>
<dbReference type="Proteomes" id="UP000009080">
    <property type="component" value="Chromosome"/>
</dbReference>
<gene>
    <name evidence="2" type="ordered locus">TERTU_0822</name>
</gene>
<dbReference type="InterPro" id="IPR027417">
    <property type="entry name" value="P-loop_NTPase"/>
</dbReference>
<dbReference type="InterPro" id="IPR011604">
    <property type="entry name" value="PDDEXK-like_dom_sf"/>
</dbReference>
<keyword evidence="3" id="KW-1185">Reference proteome</keyword>
<dbReference type="NCBIfam" id="TIGR03623">
    <property type="entry name" value="probable DNA repair protein"/>
    <property type="match status" value="1"/>
</dbReference>
<sequence length="909" mass="101002">MQSQHALSALLHEHFSGDLPANGLVLTPNERLSRFVQTSYGDFQRAQGKTAFANLRCRSYQGWLQDLWQRLTLDGRHPRSAQVLMTQQQEMLLWETVITSHPDTPPLLNSVATAKNAQDAWRLVCEWALPVDSFETDELLQSHQLFLAWVAAFHEQCQQRGLLTFSELSGVICDALTHSDPAAAVATWRLPNQIVMYGFDDQAPALLQLLEALTGCGCQLIHVAEPEPTPQVSLCSFSDPQAELESVATWCYQAIAAQPVQQIGVVIPDLSARRAEVERHFNRVFDPHGILPTTPQHAPGFNMSAGQPLAQVPVMQAALQALQLNRARLELETASALLLSPFLGIQSELAARALLDVRLREQGELSPSRQLLRTSAAEFCDDEGLPLCEHWYHALDDFDKLAKQYGPSARLPSEWLPVFMAQLQCLGWPGDRTLDTLEYQQVQVWQTCLDEFAALDVVTAPMAWSEALSLLRRLLQQRSFQPQTRISPVQILGSLEAAGLPFDQLWVMGLDDEAWPPAPSPNPLLPLAVQVAHNTPQSSAEREFRYARNLTQRWLASASQVTFSYAATRDDKQLQPSPLVQAFAQTREAVPLFTAWEQLQWQSREMESIEDTNAGGVAEVQRIRGGAAILRDQAACPFQAFARHRLRASEVPEVVLGLDAAERGNLLHHAMEIVWRKLGDQAGLLAQSNERLLALVDEAIADALRDIRRKSFVGFRFVELETRRLAGLVCAWLELEKKRAPFTVVFNESRKDLTLAGLPLSVRYDRVDALADGGLFVIDYKTGLTAVKSWEGERPDQPQVPLYAIANREKVVAAAFAQINSREIALKGLADVPDVAPGLKHPADSGLDLPGVWKDLLAQWQQTLEQLASDFLAGEAAVAPKVPGSTCRYCELKGFCRIRSVTDDEEDTP</sequence>
<dbReference type="Gene3D" id="3.90.320.10">
    <property type="match status" value="1"/>
</dbReference>
<proteinExistence type="predicted"/>
<dbReference type="Pfam" id="PF12705">
    <property type="entry name" value="PDDEXK_1"/>
    <property type="match status" value="1"/>
</dbReference>
<dbReference type="OrthoDB" id="9761147at2"/>
<dbReference type="RefSeq" id="WP_015819477.1">
    <property type="nucleotide sequence ID" value="NC_012997.1"/>
</dbReference>
<dbReference type="InterPro" id="IPR019925">
    <property type="entry name" value="DNA_repair_protein_predicted"/>
</dbReference>
<dbReference type="SUPFAM" id="SSF52540">
    <property type="entry name" value="P-loop containing nucleoside triphosphate hydrolases"/>
    <property type="match status" value="1"/>
</dbReference>
<protein>
    <recommendedName>
        <fullName evidence="1">PD-(D/E)XK endonuclease-like domain-containing protein</fullName>
    </recommendedName>
</protein>
<accession>C5BPK5</accession>
<evidence type="ECO:0000259" key="1">
    <source>
        <dbReference type="Pfam" id="PF12705"/>
    </source>
</evidence>
<dbReference type="AlphaFoldDB" id="C5BPK5"/>
<reference evidence="2 3" key="1">
    <citation type="journal article" date="2009" name="PLoS ONE">
        <title>The complete genome of Teredinibacter turnerae T7901: an intracellular endosymbiont of marine wood-boring bivalves (shipworms).</title>
        <authorList>
            <person name="Yang J.C."/>
            <person name="Madupu R."/>
            <person name="Durkin A.S."/>
            <person name="Ekborg N.A."/>
            <person name="Pedamallu C.S."/>
            <person name="Hostetler J.B."/>
            <person name="Radune D."/>
            <person name="Toms B.S."/>
            <person name="Henrissat B."/>
            <person name="Coutinho P.M."/>
            <person name="Schwarz S."/>
            <person name="Field L."/>
            <person name="Trindade-Silva A.E."/>
            <person name="Soares C.A.G."/>
            <person name="Elshahawi S."/>
            <person name="Hanora A."/>
            <person name="Schmidt E.W."/>
            <person name="Haygood M.G."/>
            <person name="Posfai J."/>
            <person name="Benner J."/>
            <person name="Madinger C."/>
            <person name="Nove J."/>
            <person name="Anton B."/>
            <person name="Chaudhary K."/>
            <person name="Foster J."/>
            <person name="Holman A."/>
            <person name="Kumar S."/>
            <person name="Lessard P.A."/>
            <person name="Luyten Y.A."/>
            <person name="Slatko B."/>
            <person name="Wood N."/>
            <person name="Wu B."/>
            <person name="Teplitski M."/>
            <person name="Mougous J.D."/>
            <person name="Ward N."/>
            <person name="Eisen J.A."/>
            <person name="Badger J.H."/>
            <person name="Distel D.L."/>
        </authorList>
    </citation>
    <scope>NUCLEOTIDE SEQUENCE [LARGE SCALE GENOMIC DNA]</scope>
    <source>
        <strain evidence="3">ATCC 39867 / T7901</strain>
    </source>
</reference>
<dbReference type="HOGENOM" id="CLU_014693_0_0_6"/>
<dbReference type="eggNOG" id="COG1330">
    <property type="taxonomic scope" value="Bacteria"/>
</dbReference>
<dbReference type="KEGG" id="ttu:TERTU_0822"/>
<name>C5BPK5_TERTT</name>
<evidence type="ECO:0000313" key="2">
    <source>
        <dbReference type="EMBL" id="ACR13363.1"/>
    </source>
</evidence>
<evidence type="ECO:0000313" key="3">
    <source>
        <dbReference type="Proteomes" id="UP000009080"/>
    </source>
</evidence>
<dbReference type="STRING" id="377629.TERTU_0822"/>
<organism evidence="2 3">
    <name type="scientific">Teredinibacter turnerae (strain ATCC 39867 / T7901)</name>
    <dbReference type="NCBI Taxonomy" id="377629"/>
    <lineage>
        <taxon>Bacteria</taxon>
        <taxon>Pseudomonadati</taxon>
        <taxon>Pseudomonadota</taxon>
        <taxon>Gammaproteobacteria</taxon>
        <taxon>Cellvibrionales</taxon>
        <taxon>Cellvibrionaceae</taxon>
        <taxon>Teredinibacter</taxon>
    </lineage>
</organism>
<dbReference type="InterPro" id="IPR038726">
    <property type="entry name" value="PDDEXK_AddAB-type"/>
</dbReference>
<feature type="domain" description="PD-(D/E)XK endonuclease-like" evidence="1">
    <location>
        <begin position="631"/>
        <end position="897"/>
    </location>
</feature>
<dbReference type="eggNOG" id="COG2887">
    <property type="taxonomic scope" value="Bacteria"/>
</dbReference>